<dbReference type="SUPFAM" id="SSF52833">
    <property type="entry name" value="Thioredoxin-like"/>
    <property type="match status" value="1"/>
</dbReference>
<dbReference type="AlphaFoldDB" id="A0A7Y8Y1K7"/>
<sequence>MRTLPFILLFSCCVSWAQNHPFRVTGTLDCDYSGKIYLVYEDKVDSVQIVNRKFEFRGKLENENYEAGVWLEKRYQVDSFFLESSEITLDATCTQTQNPDYKGFWNLALKSVKGSASQDLYVKFMSDYQSYRGGKMSKEQLFSNGKKNIDDYPESAVSIYILEKLAQTFYETELTTLQELHAKIKPNNQAQVLVACAKIYDRLFPANVIAVNSKMKHFTLPDQNDKLFNTKTFSGKWILIDFWASWCTGCLEQIPNLKKLHAKDNLEIVSVSID</sequence>
<dbReference type="GO" id="GO:0016491">
    <property type="term" value="F:oxidoreductase activity"/>
    <property type="evidence" value="ECO:0007669"/>
    <property type="project" value="InterPro"/>
</dbReference>
<dbReference type="PANTHER" id="PTHR42852:SF6">
    <property type="entry name" value="THIOL:DISULFIDE INTERCHANGE PROTEIN DSBE"/>
    <property type="match status" value="1"/>
</dbReference>
<dbReference type="PROSITE" id="PS51352">
    <property type="entry name" value="THIOREDOXIN_2"/>
    <property type="match status" value="1"/>
</dbReference>
<dbReference type="Pfam" id="PF14289">
    <property type="entry name" value="DUF4369"/>
    <property type="match status" value="1"/>
</dbReference>
<evidence type="ECO:0000313" key="8">
    <source>
        <dbReference type="Proteomes" id="UP000535020"/>
    </source>
</evidence>
<dbReference type="GO" id="GO:0017004">
    <property type="term" value="P:cytochrome complex assembly"/>
    <property type="evidence" value="ECO:0007669"/>
    <property type="project" value="UniProtKB-KW"/>
</dbReference>
<dbReference type="CDD" id="cd02966">
    <property type="entry name" value="TlpA_like_family"/>
    <property type="match status" value="1"/>
</dbReference>
<name>A0A7Y8Y1K7_9FLAO</name>
<evidence type="ECO:0000256" key="1">
    <source>
        <dbReference type="ARBA" id="ARBA00004196"/>
    </source>
</evidence>
<keyword evidence="4" id="KW-0676">Redox-active center</keyword>
<proteinExistence type="predicted"/>
<protein>
    <submittedName>
        <fullName evidence="7">AhpC/TSA family protein</fullName>
    </submittedName>
</protein>
<organism evidence="7 8">
    <name type="scientific">Flavobacterium agri</name>
    <dbReference type="NCBI Taxonomy" id="2743471"/>
    <lineage>
        <taxon>Bacteria</taxon>
        <taxon>Pseudomonadati</taxon>
        <taxon>Bacteroidota</taxon>
        <taxon>Flavobacteriia</taxon>
        <taxon>Flavobacteriales</taxon>
        <taxon>Flavobacteriaceae</taxon>
        <taxon>Flavobacterium</taxon>
    </lineage>
</organism>
<dbReference type="InterPro" id="IPR000866">
    <property type="entry name" value="AhpC/TSA"/>
</dbReference>
<dbReference type="Pfam" id="PF00578">
    <property type="entry name" value="AhpC-TSA"/>
    <property type="match status" value="1"/>
</dbReference>
<comment type="subcellular location">
    <subcellularLocation>
        <location evidence="1">Cell envelope</location>
    </subcellularLocation>
</comment>
<feature type="signal peptide" evidence="5">
    <location>
        <begin position="1"/>
        <end position="17"/>
    </location>
</feature>
<dbReference type="EMBL" id="JACBJI010000003">
    <property type="protein sequence ID" value="NYA70883.1"/>
    <property type="molecule type" value="Genomic_DNA"/>
</dbReference>
<dbReference type="InterPro" id="IPR013766">
    <property type="entry name" value="Thioredoxin_domain"/>
</dbReference>
<dbReference type="InterPro" id="IPR050553">
    <property type="entry name" value="Thioredoxin_ResA/DsbE_sf"/>
</dbReference>
<evidence type="ECO:0000313" key="7">
    <source>
        <dbReference type="EMBL" id="NYA70883.1"/>
    </source>
</evidence>
<evidence type="ECO:0000256" key="3">
    <source>
        <dbReference type="ARBA" id="ARBA00023157"/>
    </source>
</evidence>
<dbReference type="PANTHER" id="PTHR42852">
    <property type="entry name" value="THIOL:DISULFIDE INTERCHANGE PROTEIN DSBE"/>
    <property type="match status" value="1"/>
</dbReference>
<keyword evidence="3" id="KW-1015">Disulfide bond</keyword>
<accession>A0A7Y8Y1K7</accession>
<feature type="domain" description="Thioredoxin" evidence="6">
    <location>
        <begin position="209"/>
        <end position="274"/>
    </location>
</feature>
<evidence type="ECO:0000259" key="6">
    <source>
        <dbReference type="PROSITE" id="PS51352"/>
    </source>
</evidence>
<keyword evidence="2" id="KW-0201">Cytochrome c-type biogenesis</keyword>
<keyword evidence="8" id="KW-1185">Reference proteome</keyword>
<keyword evidence="5" id="KW-0732">Signal</keyword>
<feature type="chain" id="PRO_5031164624" evidence="5">
    <location>
        <begin position="18"/>
        <end position="274"/>
    </location>
</feature>
<dbReference type="Proteomes" id="UP000535020">
    <property type="component" value="Unassembled WGS sequence"/>
</dbReference>
<dbReference type="RefSeq" id="WP_176005699.1">
    <property type="nucleotide sequence ID" value="NZ_JABWMI010000010.1"/>
</dbReference>
<evidence type="ECO:0000256" key="5">
    <source>
        <dbReference type="SAM" id="SignalP"/>
    </source>
</evidence>
<reference evidence="7 8" key="1">
    <citation type="submission" date="2020-07" db="EMBL/GenBank/DDBJ databases">
        <authorList>
            <person name="Sun Q."/>
        </authorList>
    </citation>
    <scope>NUCLEOTIDE SEQUENCE [LARGE SCALE GENOMIC DNA]</scope>
    <source>
        <strain evidence="7 8">MAH-1</strain>
    </source>
</reference>
<dbReference type="InterPro" id="IPR036249">
    <property type="entry name" value="Thioredoxin-like_sf"/>
</dbReference>
<comment type="caution">
    <text evidence="7">The sequence shown here is derived from an EMBL/GenBank/DDBJ whole genome shotgun (WGS) entry which is preliminary data.</text>
</comment>
<dbReference type="GO" id="GO:0030313">
    <property type="term" value="C:cell envelope"/>
    <property type="evidence" value="ECO:0007669"/>
    <property type="project" value="UniProtKB-SubCell"/>
</dbReference>
<dbReference type="Gene3D" id="3.40.30.10">
    <property type="entry name" value="Glutaredoxin"/>
    <property type="match status" value="1"/>
</dbReference>
<evidence type="ECO:0000256" key="4">
    <source>
        <dbReference type="ARBA" id="ARBA00023284"/>
    </source>
</evidence>
<evidence type="ECO:0000256" key="2">
    <source>
        <dbReference type="ARBA" id="ARBA00022748"/>
    </source>
</evidence>
<gene>
    <name evidence="7" type="ORF">HZF10_08135</name>
</gene>
<dbReference type="GO" id="GO:0016209">
    <property type="term" value="F:antioxidant activity"/>
    <property type="evidence" value="ECO:0007669"/>
    <property type="project" value="InterPro"/>
</dbReference>
<dbReference type="InterPro" id="IPR025380">
    <property type="entry name" value="DUF4369"/>
</dbReference>